<protein>
    <submittedName>
        <fullName evidence="2">Cleavage induced protein</fullName>
    </submittedName>
</protein>
<comment type="caution">
    <text evidence="2">The sequence shown here is derived from an EMBL/GenBank/DDBJ whole genome shotgun (WGS) entry which is preliminary data.</text>
</comment>
<evidence type="ECO:0000256" key="1">
    <source>
        <dbReference type="SAM" id="MobiDB-lite"/>
    </source>
</evidence>
<feature type="compositionally biased region" description="Basic and acidic residues" evidence="1">
    <location>
        <begin position="233"/>
        <end position="242"/>
    </location>
</feature>
<reference evidence="3" key="1">
    <citation type="submission" date="2017-03" db="EMBL/GenBank/DDBJ databases">
        <title>Phytopthora megakarya and P. palmivora, two closely related causual agents of cacao black pod achieved similar genome size and gene model numbers by different mechanisms.</title>
        <authorList>
            <person name="Ali S."/>
            <person name="Shao J."/>
            <person name="Larry D.J."/>
            <person name="Kronmiller B."/>
            <person name="Shen D."/>
            <person name="Strem M.D."/>
            <person name="Melnick R.L."/>
            <person name="Guiltinan M.J."/>
            <person name="Tyler B.M."/>
            <person name="Meinhardt L.W."/>
            <person name="Bailey B.A."/>
        </authorList>
    </citation>
    <scope>NUCLEOTIDE SEQUENCE [LARGE SCALE GENOMIC DNA]</scope>
    <source>
        <strain evidence="3">zdho120</strain>
    </source>
</reference>
<evidence type="ECO:0000313" key="3">
    <source>
        <dbReference type="Proteomes" id="UP000198211"/>
    </source>
</evidence>
<keyword evidence="3" id="KW-1185">Reference proteome</keyword>
<gene>
    <name evidence="2" type="ORF">PHMEG_00011172</name>
</gene>
<accession>A0A225WC72</accession>
<organism evidence="2 3">
    <name type="scientific">Phytophthora megakarya</name>
    <dbReference type="NCBI Taxonomy" id="4795"/>
    <lineage>
        <taxon>Eukaryota</taxon>
        <taxon>Sar</taxon>
        <taxon>Stramenopiles</taxon>
        <taxon>Oomycota</taxon>
        <taxon>Peronosporomycetes</taxon>
        <taxon>Peronosporales</taxon>
        <taxon>Peronosporaceae</taxon>
        <taxon>Phytophthora</taxon>
    </lineage>
</organism>
<name>A0A225WC72_9STRA</name>
<sequence>MCSLRQGFNHHHHTVEATRCCRKASNEVHRNVTSALMRNGMAVQLTRWFLISSLRLSTDVTPLHWYLELRSRSLLSFQPRGGVDSRDALLEWLKLRKEYEESTKERCKDGKEEFNAVLKSVRSAIDDDLLTTLSERAGFHAIADNYRNHVLPPLNELFLCELKMNMENMNIQFRKYFSSFFDGEKGIKIKCKLLVNSLPDSLKEKDRALKRVKGQNSKPGEQRPRGFNKQKRQNKDQQERQPDKRHKRLRRGKLISFRVKQRSRTRNLSQRMGVFTVVVSNCNLRRPRLSSYQAGGKREQALAARHRYSTKVSRMPADGDSISRVVRRIFRDKFR</sequence>
<dbReference type="Proteomes" id="UP000198211">
    <property type="component" value="Unassembled WGS sequence"/>
</dbReference>
<feature type="region of interest" description="Disordered" evidence="1">
    <location>
        <begin position="209"/>
        <end position="251"/>
    </location>
</feature>
<evidence type="ECO:0000313" key="2">
    <source>
        <dbReference type="EMBL" id="OWZ15225.1"/>
    </source>
</evidence>
<dbReference type="AlphaFoldDB" id="A0A225WC72"/>
<dbReference type="EMBL" id="NBNE01001168">
    <property type="protein sequence ID" value="OWZ15225.1"/>
    <property type="molecule type" value="Genomic_DNA"/>
</dbReference>
<proteinExistence type="predicted"/>